<evidence type="ECO:0000313" key="3">
    <source>
        <dbReference type="Proteomes" id="UP000297703"/>
    </source>
</evidence>
<comment type="caution">
    <text evidence="2">The sequence shown here is derived from an EMBL/GenBank/DDBJ whole genome shotgun (WGS) entry which is preliminary data.</text>
</comment>
<protein>
    <submittedName>
        <fullName evidence="2">IgGFc-binding protein-like</fullName>
    </submittedName>
</protein>
<reference evidence="2 3" key="1">
    <citation type="submission" date="2019-04" db="EMBL/GenBank/DDBJ databases">
        <title>Draft genome of the big-headed turtle Platysternon megacephalum.</title>
        <authorList>
            <person name="Gong S."/>
        </authorList>
    </citation>
    <scope>NUCLEOTIDE SEQUENCE [LARGE SCALE GENOMIC DNA]</scope>
    <source>
        <strain evidence="2">DO16091913</strain>
        <tissue evidence="2">Muscle</tissue>
    </source>
</reference>
<name>A0A4D9DHG4_9SAUR</name>
<organism evidence="2 3">
    <name type="scientific">Platysternon megacephalum</name>
    <name type="common">big-headed turtle</name>
    <dbReference type="NCBI Taxonomy" id="55544"/>
    <lineage>
        <taxon>Eukaryota</taxon>
        <taxon>Metazoa</taxon>
        <taxon>Chordata</taxon>
        <taxon>Craniata</taxon>
        <taxon>Vertebrata</taxon>
        <taxon>Euteleostomi</taxon>
        <taxon>Archelosauria</taxon>
        <taxon>Testudinata</taxon>
        <taxon>Testudines</taxon>
        <taxon>Cryptodira</taxon>
        <taxon>Durocryptodira</taxon>
        <taxon>Testudinoidea</taxon>
        <taxon>Platysternidae</taxon>
        <taxon>Platysternon</taxon>
    </lineage>
</organism>
<reference evidence="2 3" key="2">
    <citation type="submission" date="2019-04" db="EMBL/GenBank/DDBJ databases">
        <title>The genome sequence of big-headed turtle.</title>
        <authorList>
            <person name="Gong S."/>
        </authorList>
    </citation>
    <scope>NUCLEOTIDE SEQUENCE [LARGE SCALE GENOMIC DNA]</scope>
    <source>
        <strain evidence="2">DO16091913</strain>
        <tissue evidence="2">Muscle</tissue>
    </source>
</reference>
<dbReference type="AlphaFoldDB" id="A0A4D9DHG4"/>
<keyword evidence="3" id="KW-1185">Reference proteome</keyword>
<sequence length="245" mass="25347">MLQSHKGEISGLVHTTVAATSGPQQPRRAVGVLIPGGGAPRREGPPGSLSGPAGSTALGKQGPVKAPEPGRGAVTLARPDTGAGAFTQRETGADSWGGALRAARPHSVGALQPRAVSPGKCGSAAFPRPAPCSDRATCLWKPPQAKKILLHKPGACPGEESLPAPPHTQQVDRLSTGPTHALFTLCLRGNGRGLRRYFVISIRTLNKVWGDLGGGSTELRYQGPGHLARLRHKAEGLATQRNLPA</sequence>
<proteinExistence type="predicted"/>
<dbReference type="EMBL" id="QXTE01000601">
    <property type="protein sequence ID" value="TFJ96700.1"/>
    <property type="molecule type" value="Genomic_DNA"/>
</dbReference>
<evidence type="ECO:0000256" key="1">
    <source>
        <dbReference type="SAM" id="MobiDB-lite"/>
    </source>
</evidence>
<accession>A0A4D9DHG4</accession>
<feature type="region of interest" description="Disordered" evidence="1">
    <location>
        <begin position="17"/>
        <end position="78"/>
    </location>
</feature>
<feature type="compositionally biased region" description="Low complexity" evidence="1">
    <location>
        <begin position="45"/>
        <end position="59"/>
    </location>
</feature>
<gene>
    <name evidence="2" type="ORF">DR999_PMT21500</name>
</gene>
<evidence type="ECO:0000313" key="2">
    <source>
        <dbReference type="EMBL" id="TFJ96700.1"/>
    </source>
</evidence>
<dbReference type="Proteomes" id="UP000297703">
    <property type="component" value="Unassembled WGS sequence"/>
</dbReference>